<evidence type="ECO:0000256" key="3">
    <source>
        <dbReference type="ARBA" id="ARBA00022452"/>
    </source>
</evidence>
<comment type="similarity">
    <text evidence="8">Belongs to the TonB-dependent receptor family.</text>
</comment>
<keyword evidence="5" id="KW-0732">Signal</keyword>
<dbReference type="InterPro" id="IPR023997">
    <property type="entry name" value="TonB-dep_OMP_SusC/RagA_CS"/>
</dbReference>
<dbReference type="PANTHER" id="PTHR30069">
    <property type="entry name" value="TONB-DEPENDENT OUTER MEMBRANE RECEPTOR"/>
    <property type="match status" value="1"/>
</dbReference>
<evidence type="ECO:0000313" key="10">
    <source>
        <dbReference type="EMBL" id="GAA4435073.1"/>
    </source>
</evidence>
<dbReference type="PANTHER" id="PTHR30069:SF29">
    <property type="entry name" value="HEMOGLOBIN AND HEMOGLOBIN-HAPTOGLOBIN-BINDING PROTEIN 1-RELATED"/>
    <property type="match status" value="1"/>
</dbReference>
<dbReference type="InterPro" id="IPR036942">
    <property type="entry name" value="Beta-barrel_TonB_sf"/>
</dbReference>
<reference evidence="11" key="1">
    <citation type="journal article" date="2019" name="Int. J. Syst. Evol. Microbiol.">
        <title>The Global Catalogue of Microorganisms (GCM) 10K type strain sequencing project: providing services to taxonomists for standard genome sequencing and annotation.</title>
        <authorList>
            <consortium name="The Broad Institute Genomics Platform"/>
            <consortium name="The Broad Institute Genome Sequencing Center for Infectious Disease"/>
            <person name="Wu L."/>
            <person name="Ma J."/>
        </authorList>
    </citation>
    <scope>NUCLEOTIDE SEQUENCE [LARGE SCALE GENOMIC DNA]</scope>
    <source>
        <strain evidence="11">JCM 31920</strain>
    </source>
</reference>
<dbReference type="InterPro" id="IPR023996">
    <property type="entry name" value="TonB-dep_OMP_SusC/RagA"/>
</dbReference>
<dbReference type="Gene3D" id="2.40.170.20">
    <property type="entry name" value="TonB-dependent receptor, beta-barrel domain"/>
    <property type="match status" value="1"/>
</dbReference>
<dbReference type="InterPro" id="IPR039426">
    <property type="entry name" value="TonB-dep_rcpt-like"/>
</dbReference>
<dbReference type="InterPro" id="IPR008969">
    <property type="entry name" value="CarboxyPept-like_regulatory"/>
</dbReference>
<dbReference type="Gene3D" id="2.170.130.10">
    <property type="entry name" value="TonB-dependent receptor, plug domain"/>
    <property type="match status" value="1"/>
</dbReference>
<keyword evidence="2 8" id="KW-0813">Transport</keyword>
<dbReference type="Pfam" id="PF07715">
    <property type="entry name" value="Plug"/>
    <property type="match status" value="1"/>
</dbReference>
<comment type="caution">
    <text evidence="10">The sequence shown here is derived from an EMBL/GenBank/DDBJ whole genome shotgun (WGS) entry which is preliminary data.</text>
</comment>
<dbReference type="Gene3D" id="2.60.40.1120">
    <property type="entry name" value="Carboxypeptidase-like, regulatory domain"/>
    <property type="match status" value="1"/>
</dbReference>
<dbReference type="EMBL" id="BAABEY010000011">
    <property type="protein sequence ID" value="GAA4435073.1"/>
    <property type="molecule type" value="Genomic_DNA"/>
</dbReference>
<evidence type="ECO:0000259" key="9">
    <source>
        <dbReference type="Pfam" id="PF07715"/>
    </source>
</evidence>
<evidence type="ECO:0000256" key="2">
    <source>
        <dbReference type="ARBA" id="ARBA00022448"/>
    </source>
</evidence>
<evidence type="ECO:0000256" key="5">
    <source>
        <dbReference type="ARBA" id="ARBA00022729"/>
    </source>
</evidence>
<evidence type="ECO:0000256" key="7">
    <source>
        <dbReference type="ARBA" id="ARBA00023237"/>
    </source>
</evidence>
<keyword evidence="3 8" id="KW-1134">Transmembrane beta strand</keyword>
<dbReference type="SUPFAM" id="SSF56935">
    <property type="entry name" value="Porins"/>
    <property type="match status" value="1"/>
</dbReference>
<dbReference type="PROSITE" id="PS52016">
    <property type="entry name" value="TONB_DEPENDENT_REC_3"/>
    <property type="match status" value="1"/>
</dbReference>
<dbReference type="SUPFAM" id="SSF49464">
    <property type="entry name" value="Carboxypeptidase regulatory domain-like"/>
    <property type="match status" value="1"/>
</dbReference>
<keyword evidence="4 8" id="KW-0812">Transmembrane</keyword>
<dbReference type="Proteomes" id="UP001501508">
    <property type="component" value="Unassembled WGS sequence"/>
</dbReference>
<dbReference type="NCBIfam" id="TIGR04057">
    <property type="entry name" value="SusC_RagA_signa"/>
    <property type="match status" value="1"/>
</dbReference>
<evidence type="ECO:0000256" key="8">
    <source>
        <dbReference type="PROSITE-ProRule" id="PRU01360"/>
    </source>
</evidence>
<gene>
    <name evidence="10" type="ORF">GCM10023091_10920</name>
</gene>
<keyword evidence="10" id="KW-0675">Receptor</keyword>
<keyword evidence="7 8" id="KW-0998">Cell outer membrane</keyword>
<dbReference type="InterPro" id="IPR012910">
    <property type="entry name" value="Plug_dom"/>
</dbReference>
<accession>A0ABP8LTH2</accession>
<protein>
    <submittedName>
        <fullName evidence="10">TonB-dependent receptor</fullName>
    </submittedName>
</protein>
<sequence>MKHIYCPRGKVCAYVYAISLLLALPWYGSLVRAQDNLTVQGRVLSAVDNEALPGASVQVRGSNQGTITDRNGSFSFTVTGSSANLRVSFIGYRTIDTTLTLPLKKELLLVLSQDANVLEGVTVSTGYWETSRRLSTGNIAKVTASEINNQPVGNLLTALQGRVAGLVVTPASGLPGSHHTISIRGLNSIGSGNEPLFIVDGIPFIGNSLSQINGAAGQQSPFVNIAPGDIEAIEVLKDADATAIYGSRGANGVILITTKRASTGKPTFDLEISGGAGRTLNTMTLMNTQQYLQMRREAFRNDGLQPNAANAADLLTWNPEHYTDWKKLLIGNTAFIGDIRAAFSAGANGNYMRLSGGYRKETNVFPGQLGDQRMSLQLYSGHVSKDNKIRLDFSSQYALYQSNSVPQDLTGSIFAAPNMPVGSDGGGGALEGLLSLRRKYRTASHNLINNLVLTYKPVNGLSLKLNAGFNRMQMDETSVFPKESYEIPRESGNSNFGTSRVSGWILEPQASYVFSKADHKWEVMAGATFQETLNNRNTIAASGFSSEALLESPAAASETAITQNTSQYRYASLLGRINYTFRYRYVLNLTGRRDGSSRFGPENRFANFGAVGAAWLFGEEKWMNGLRFLSSGKLRASYGLTGNDRIGDYQYLDTYGSTQYPYQGVSGLLPTKLFNPVYGWETNKKLEWALEMGFLKDKLRVSVARYQNRSGNQLLTYPLPSQTGFAGITRNLPATVLNSGWEIEMQTHLSKGDFSWGASLNFSIVKNKLLAFPDLENSSYASRYQVGHSLQIRKVYHYTGVDPQTGIWQVDMDADRSAIVDLTPKYYGGLSQNLKWRRWEMDLFFRFSRGWVHNYLYSLPAAPGLRGYNMPVTLLNRWQKAGDQTDIQKFTTGSTDASRAYGTYFTNSDGAYTLMHMLRLGNLSVSYTFPAIGKPGKTKTFKTQLRCQNLFTITNYEGNDPEVTYLGFLPPMRMVTAGIQLKF</sequence>
<dbReference type="RefSeq" id="WP_345027075.1">
    <property type="nucleotide sequence ID" value="NZ_BAABEY010000011.1"/>
</dbReference>
<dbReference type="Pfam" id="PF13715">
    <property type="entry name" value="CarbopepD_reg_2"/>
    <property type="match status" value="1"/>
</dbReference>
<organism evidence="10 11">
    <name type="scientific">Ravibacter arvi</name>
    <dbReference type="NCBI Taxonomy" id="2051041"/>
    <lineage>
        <taxon>Bacteria</taxon>
        <taxon>Pseudomonadati</taxon>
        <taxon>Bacteroidota</taxon>
        <taxon>Cytophagia</taxon>
        <taxon>Cytophagales</taxon>
        <taxon>Spirosomataceae</taxon>
        <taxon>Ravibacter</taxon>
    </lineage>
</organism>
<evidence type="ECO:0000256" key="1">
    <source>
        <dbReference type="ARBA" id="ARBA00004571"/>
    </source>
</evidence>
<feature type="domain" description="TonB-dependent receptor plug" evidence="9">
    <location>
        <begin position="135"/>
        <end position="253"/>
    </location>
</feature>
<name>A0ABP8LTH2_9BACT</name>
<keyword evidence="11" id="KW-1185">Reference proteome</keyword>
<comment type="subcellular location">
    <subcellularLocation>
        <location evidence="1 8">Cell outer membrane</location>
        <topology evidence="1 8">Multi-pass membrane protein</topology>
    </subcellularLocation>
</comment>
<dbReference type="InterPro" id="IPR037066">
    <property type="entry name" value="Plug_dom_sf"/>
</dbReference>
<evidence type="ECO:0000256" key="4">
    <source>
        <dbReference type="ARBA" id="ARBA00022692"/>
    </source>
</evidence>
<evidence type="ECO:0000313" key="11">
    <source>
        <dbReference type="Proteomes" id="UP001501508"/>
    </source>
</evidence>
<dbReference type="NCBIfam" id="TIGR04056">
    <property type="entry name" value="OMP_RagA_SusC"/>
    <property type="match status" value="1"/>
</dbReference>
<proteinExistence type="inferred from homology"/>
<keyword evidence="6 8" id="KW-0472">Membrane</keyword>
<evidence type="ECO:0000256" key="6">
    <source>
        <dbReference type="ARBA" id="ARBA00023136"/>
    </source>
</evidence>